<sequence length="24" mass="2841">MRFNEVQIGLSIKIRNKTPMSKIH</sequence>
<evidence type="ECO:0000313" key="1">
    <source>
        <dbReference type="EMBL" id="JAH77912.1"/>
    </source>
</evidence>
<protein>
    <submittedName>
        <fullName evidence="1">Uncharacterized protein</fullName>
    </submittedName>
</protein>
<organism evidence="1">
    <name type="scientific">Anguilla anguilla</name>
    <name type="common">European freshwater eel</name>
    <name type="synonym">Muraena anguilla</name>
    <dbReference type="NCBI Taxonomy" id="7936"/>
    <lineage>
        <taxon>Eukaryota</taxon>
        <taxon>Metazoa</taxon>
        <taxon>Chordata</taxon>
        <taxon>Craniata</taxon>
        <taxon>Vertebrata</taxon>
        <taxon>Euteleostomi</taxon>
        <taxon>Actinopterygii</taxon>
        <taxon>Neopterygii</taxon>
        <taxon>Teleostei</taxon>
        <taxon>Anguilliformes</taxon>
        <taxon>Anguillidae</taxon>
        <taxon>Anguilla</taxon>
    </lineage>
</organism>
<dbReference type="AlphaFoldDB" id="A0A0E9VIL4"/>
<dbReference type="EMBL" id="GBXM01035336">
    <property type="protein sequence ID" value="JAH73241.1"/>
    <property type="molecule type" value="Transcribed_RNA"/>
</dbReference>
<reference evidence="1" key="2">
    <citation type="journal article" date="2015" name="Fish Shellfish Immunol.">
        <title>Early steps in the European eel (Anguilla anguilla)-Vibrio vulnificus interaction in the gills: Role of the RtxA13 toxin.</title>
        <authorList>
            <person name="Callol A."/>
            <person name="Pajuelo D."/>
            <person name="Ebbesson L."/>
            <person name="Teles M."/>
            <person name="MacKenzie S."/>
            <person name="Amaro C."/>
        </authorList>
    </citation>
    <scope>NUCLEOTIDE SEQUENCE</scope>
</reference>
<reference evidence="1" key="1">
    <citation type="submission" date="2014-11" db="EMBL/GenBank/DDBJ databases">
        <authorList>
            <person name="Amaro Gonzalez C."/>
        </authorList>
    </citation>
    <scope>NUCLEOTIDE SEQUENCE</scope>
</reference>
<name>A0A0E9VIL4_ANGAN</name>
<proteinExistence type="predicted"/>
<accession>A0A0E9VIL4</accession>
<dbReference type="EMBL" id="GBXM01030665">
    <property type="protein sequence ID" value="JAH77912.1"/>
    <property type="molecule type" value="Transcribed_RNA"/>
</dbReference>